<accession>A0A146K6K2</accession>
<feature type="transmembrane region" description="Helical" evidence="1">
    <location>
        <begin position="173"/>
        <end position="194"/>
    </location>
</feature>
<dbReference type="EMBL" id="GDID01004578">
    <property type="protein sequence ID" value="JAP92028.1"/>
    <property type="molecule type" value="Transcribed_RNA"/>
</dbReference>
<name>A0A146K6K2_9EUKA</name>
<dbReference type="InterPro" id="IPR036259">
    <property type="entry name" value="MFS_trans_sf"/>
</dbReference>
<sequence>KQDLEWKKNLKFILVTIPMFMGYATCFNLQRYLKEATYTESGIFSVAYGFLYMGNLFFRFFHNYFWIFTKPFWRIIISYFFMCLAEVFMLLAQCISWTKGKNNSWIAFFAFACGGIGIGTFESNVLNVMSLVSPGARYFSVIGIPVGVNLITIFSFLIIAGFDGILRPGEVTIMIYCAVIAMMLVATFILFKFVPHGSFLAKRDYQKIQDSDQNDLLEGDVKKENQESQNDLTTSIKYLPEAFKNWKLWLPQVVPNAIAMCGNMFTVSQFAPGIVLYTVNSRNNVKFFGGELKADYYRTIFGVFTFLGDFCSRLIFENVKTIFPPLFLMGNMIGVLMVISGVPEVMMLGNFLIMFANGIIYVQSSRHIKQVTHGTQWNLASYSFWLFVGDLGSVIASFSQQNLVKGICEDMRLTTKKYWDPCPYYDVW</sequence>
<reference evidence="2" key="1">
    <citation type="submission" date="2015-07" db="EMBL/GenBank/DDBJ databases">
        <title>Adaptation to a free-living lifestyle via gene acquisitions in the diplomonad Trepomonas sp. PC1.</title>
        <authorList>
            <person name="Xu F."/>
            <person name="Jerlstrom-Hultqvist J."/>
            <person name="Kolisko M."/>
            <person name="Simpson A.G.B."/>
            <person name="Roger A.J."/>
            <person name="Svard S.G."/>
            <person name="Andersson J.O."/>
        </authorList>
    </citation>
    <scope>NUCLEOTIDE SEQUENCE</scope>
    <source>
        <strain evidence="2">PC1</strain>
    </source>
</reference>
<evidence type="ECO:0000256" key="1">
    <source>
        <dbReference type="SAM" id="Phobius"/>
    </source>
</evidence>
<evidence type="ECO:0000313" key="2">
    <source>
        <dbReference type="EMBL" id="JAP92028.1"/>
    </source>
</evidence>
<feature type="transmembrane region" description="Helical" evidence="1">
    <location>
        <begin position="72"/>
        <end position="92"/>
    </location>
</feature>
<feature type="transmembrane region" description="Helical" evidence="1">
    <location>
        <begin position="42"/>
        <end position="60"/>
    </location>
</feature>
<keyword evidence="1" id="KW-0812">Transmembrane</keyword>
<feature type="non-terminal residue" evidence="2">
    <location>
        <position position="1"/>
    </location>
</feature>
<feature type="transmembrane region" description="Helical" evidence="1">
    <location>
        <begin position="138"/>
        <end position="161"/>
    </location>
</feature>
<protein>
    <submittedName>
        <fullName evidence="2">Major facilitator superfamily protein</fullName>
    </submittedName>
</protein>
<feature type="transmembrane region" description="Helical" evidence="1">
    <location>
        <begin position="253"/>
        <end position="276"/>
    </location>
</feature>
<feature type="transmembrane region" description="Helical" evidence="1">
    <location>
        <begin position="104"/>
        <end position="126"/>
    </location>
</feature>
<feature type="transmembrane region" description="Helical" evidence="1">
    <location>
        <begin position="296"/>
        <end position="315"/>
    </location>
</feature>
<keyword evidence="1" id="KW-0472">Membrane</keyword>
<feature type="transmembrane region" description="Helical" evidence="1">
    <location>
        <begin position="12"/>
        <end position="30"/>
    </location>
</feature>
<feature type="transmembrane region" description="Helical" evidence="1">
    <location>
        <begin position="322"/>
        <end position="339"/>
    </location>
</feature>
<proteinExistence type="predicted"/>
<keyword evidence="1" id="KW-1133">Transmembrane helix</keyword>
<gene>
    <name evidence="2" type="ORF">TPC1_16156</name>
</gene>
<organism evidence="2">
    <name type="scientific">Trepomonas sp. PC1</name>
    <dbReference type="NCBI Taxonomy" id="1076344"/>
    <lineage>
        <taxon>Eukaryota</taxon>
        <taxon>Metamonada</taxon>
        <taxon>Diplomonadida</taxon>
        <taxon>Hexamitidae</taxon>
        <taxon>Hexamitinae</taxon>
        <taxon>Trepomonas</taxon>
    </lineage>
</organism>
<dbReference type="AlphaFoldDB" id="A0A146K6K2"/>
<dbReference type="SUPFAM" id="SSF103473">
    <property type="entry name" value="MFS general substrate transporter"/>
    <property type="match status" value="1"/>
</dbReference>